<proteinExistence type="predicted"/>
<accession>A0ABT4M3R0</accession>
<evidence type="ECO:0000313" key="1">
    <source>
        <dbReference type="EMBL" id="MCZ4329908.1"/>
    </source>
</evidence>
<evidence type="ECO:0000313" key="2">
    <source>
        <dbReference type="Proteomes" id="UP001068379"/>
    </source>
</evidence>
<sequence>MSPGLDHRALPGNRPYIGFGHVWHDRLRPRRHRFVVPTFFLMLPMRALRQRPALANPLAMNRAGALSFRDADHGDGRGPGEGGALAWLEALLGAEGIHDAQGEIWLQCYPRVLGYTFKPVSFWYCHRADDSLRVIVAEVNNTFGERHVYVLDHPRYGQVLQARKVFHVSPFCPLEGGYRFEFRRTGSQGLRSVRVKIDYRDNEGPMLLTGVAGRLEPLNAASRRRALWRYPLLTLGVMTRILWNAFLLWLKRVPVHAKPEAPAQSVSRSFPSDDWQ</sequence>
<dbReference type="PANTHER" id="PTHR33973">
    <property type="entry name" value="OS07G0153300 PROTEIN"/>
    <property type="match status" value="1"/>
</dbReference>
<name>A0ABT4M3R0_9BURK</name>
<reference evidence="1" key="1">
    <citation type="submission" date="2022-12" db="EMBL/GenBank/DDBJ databases">
        <title>Bacterial isolates from different developmental stages of Nematostella vectensis.</title>
        <authorList>
            <person name="Fraune S."/>
        </authorList>
    </citation>
    <scope>NUCLEOTIDE SEQUENCE</scope>
    <source>
        <strain evidence="1">G21619-S1</strain>
    </source>
</reference>
<comment type="caution">
    <text evidence="1">The sequence shown here is derived from an EMBL/GenBank/DDBJ whole genome shotgun (WGS) entry which is preliminary data.</text>
</comment>
<keyword evidence="2" id="KW-1185">Reference proteome</keyword>
<protein>
    <submittedName>
        <fullName evidence="1">DUF1365 domain-containing protein</fullName>
    </submittedName>
</protein>
<dbReference type="Proteomes" id="UP001068379">
    <property type="component" value="Unassembled WGS sequence"/>
</dbReference>
<dbReference type="RefSeq" id="WP_269358075.1">
    <property type="nucleotide sequence ID" value="NZ_JAPWHE010000004.1"/>
</dbReference>
<gene>
    <name evidence="1" type="ORF">O4H32_08100</name>
</gene>
<dbReference type="InterPro" id="IPR010775">
    <property type="entry name" value="DUF1365"/>
</dbReference>
<dbReference type="Pfam" id="PF07103">
    <property type="entry name" value="DUF1365"/>
    <property type="match status" value="1"/>
</dbReference>
<dbReference type="EMBL" id="JAPWHE010000004">
    <property type="protein sequence ID" value="MCZ4329908.1"/>
    <property type="molecule type" value="Genomic_DNA"/>
</dbReference>
<organism evidence="1 2">
    <name type="scientific">Castellaniella denitrificans</name>
    <dbReference type="NCBI Taxonomy" id="56119"/>
    <lineage>
        <taxon>Bacteria</taxon>
        <taxon>Pseudomonadati</taxon>
        <taxon>Pseudomonadota</taxon>
        <taxon>Betaproteobacteria</taxon>
        <taxon>Burkholderiales</taxon>
        <taxon>Alcaligenaceae</taxon>
        <taxon>Castellaniella</taxon>
    </lineage>
</organism>
<dbReference type="PANTHER" id="PTHR33973:SF4">
    <property type="entry name" value="OS07G0153300 PROTEIN"/>
    <property type="match status" value="1"/>
</dbReference>